<reference evidence="2" key="1">
    <citation type="submission" date="2018-03" db="EMBL/GenBank/DDBJ databases">
        <authorList>
            <person name="Guldener U."/>
        </authorList>
    </citation>
    <scope>NUCLEOTIDE SEQUENCE</scope>
</reference>
<evidence type="ECO:0000313" key="3">
    <source>
        <dbReference type="Proteomes" id="UP001187682"/>
    </source>
</evidence>
<dbReference type="EMBL" id="ONZQ02000008">
    <property type="protein sequence ID" value="SPO03562.1"/>
    <property type="molecule type" value="Genomic_DNA"/>
</dbReference>
<keyword evidence="1" id="KW-1133">Transmembrane helix</keyword>
<feature type="transmembrane region" description="Helical" evidence="1">
    <location>
        <begin position="87"/>
        <end position="107"/>
    </location>
</feature>
<keyword evidence="1" id="KW-0472">Membrane</keyword>
<evidence type="ECO:0000256" key="1">
    <source>
        <dbReference type="SAM" id="Phobius"/>
    </source>
</evidence>
<organism evidence="2 3">
    <name type="scientific">Cephalotrichum gorgonifer</name>
    <dbReference type="NCBI Taxonomy" id="2041049"/>
    <lineage>
        <taxon>Eukaryota</taxon>
        <taxon>Fungi</taxon>
        <taxon>Dikarya</taxon>
        <taxon>Ascomycota</taxon>
        <taxon>Pezizomycotina</taxon>
        <taxon>Sordariomycetes</taxon>
        <taxon>Hypocreomycetidae</taxon>
        <taxon>Microascales</taxon>
        <taxon>Microascaceae</taxon>
        <taxon>Cephalotrichum</taxon>
    </lineage>
</organism>
<sequence>MPRFAVSTLALLAISALGYVSILGLTERNGWRELMKKGAEQKPILLATGEVLRTEYTGVEGVDGMLRILVRFFYSVVVAERPELSVFSVYFIGQIFSLHAILVLEGLRAGNKWTAVYLPAFWGMAYQMVPFGITFPIYCAASLLLSPLSKTSKSTPARTKLEALSIDPARLSTMTTAMLLGLAVPSVLPCLTSPLISSDRRQIYIAIWQIFPICVSMSHHVLTLFVRILGLAPESSSQSAAKKVRCARTTYHQIITLSALAHLGTIAFIAFPGFRELLVGQSAEPITFDNVFHAMSVVNPHQVATIAEGTQTLLQYDMYFGCAAALAWVMSLSYAGAGSSVSAAVGAAVKLALRSLLVGPGGATLWAFWDRDEEALAGVEGPKKRA</sequence>
<feature type="transmembrane region" description="Helical" evidence="1">
    <location>
        <begin position="128"/>
        <end position="149"/>
    </location>
</feature>
<name>A0AAE8MZM3_9PEZI</name>
<dbReference type="AlphaFoldDB" id="A0AAE8MZM3"/>
<keyword evidence="3" id="KW-1185">Reference proteome</keyword>
<feature type="transmembrane region" description="Helical" evidence="1">
    <location>
        <begin position="169"/>
        <end position="191"/>
    </location>
</feature>
<evidence type="ECO:0000313" key="2">
    <source>
        <dbReference type="EMBL" id="SPO03562.1"/>
    </source>
</evidence>
<dbReference type="Proteomes" id="UP001187682">
    <property type="component" value="Unassembled WGS sequence"/>
</dbReference>
<feature type="transmembrane region" description="Helical" evidence="1">
    <location>
        <begin position="203"/>
        <end position="230"/>
    </location>
</feature>
<keyword evidence="1" id="KW-0812">Transmembrane</keyword>
<protein>
    <submittedName>
        <fullName evidence="2">Uncharacterized protein</fullName>
    </submittedName>
</protein>
<accession>A0AAE8MZM3</accession>
<proteinExistence type="predicted"/>
<gene>
    <name evidence="2" type="ORF">DNG_06245</name>
</gene>
<feature type="transmembrane region" description="Helical" evidence="1">
    <location>
        <begin position="250"/>
        <end position="271"/>
    </location>
</feature>
<comment type="caution">
    <text evidence="2">The sequence shown here is derived from an EMBL/GenBank/DDBJ whole genome shotgun (WGS) entry which is preliminary data.</text>
</comment>